<dbReference type="InterPro" id="IPR036236">
    <property type="entry name" value="Znf_C2H2_sf"/>
</dbReference>
<feature type="domain" description="C2H2-type" evidence="15">
    <location>
        <begin position="93"/>
        <end position="120"/>
    </location>
</feature>
<evidence type="ECO:0000256" key="7">
    <source>
        <dbReference type="ARBA" id="ARBA00022833"/>
    </source>
</evidence>
<keyword evidence="7" id="KW-0862">Zinc</keyword>
<dbReference type="SMART" id="SM00355">
    <property type="entry name" value="ZnF_C2H2"/>
    <property type="match status" value="6"/>
</dbReference>
<keyword evidence="8" id="KW-0805">Transcription regulation</keyword>
<keyword evidence="11" id="KW-0539">Nucleus</keyword>
<reference evidence="16" key="2">
    <citation type="submission" date="2025-08" db="UniProtKB">
        <authorList>
            <consortium name="Ensembl"/>
        </authorList>
    </citation>
    <scope>IDENTIFICATION</scope>
</reference>
<keyword evidence="6 12" id="KW-0863">Zinc-finger</keyword>
<evidence type="ECO:0000256" key="1">
    <source>
        <dbReference type="ARBA" id="ARBA00003767"/>
    </source>
</evidence>
<evidence type="ECO:0000313" key="17">
    <source>
        <dbReference type="Proteomes" id="UP000314982"/>
    </source>
</evidence>
<dbReference type="FunFam" id="3.30.160.60:FF:001370">
    <property type="entry name" value="Zinc finger protein"/>
    <property type="match status" value="1"/>
</dbReference>
<dbReference type="InterPro" id="IPR013087">
    <property type="entry name" value="Znf_C2H2_type"/>
</dbReference>
<dbReference type="SUPFAM" id="SSF57667">
    <property type="entry name" value="beta-beta-alpha zinc fingers"/>
    <property type="match status" value="3"/>
</dbReference>
<evidence type="ECO:0000256" key="10">
    <source>
        <dbReference type="ARBA" id="ARBA00023163"/>
    </source>
</evidence>
<dbReference type="STRING" id="62062.ENSHHUP00000029171"/>
<accession>A0A4W5LSE7</accession>
<evidence type="ECO:0000256" key="13">
    <source>
        <dbReference type="SAM" id="MobiDB-lite"/>
    </source>
</evidence>
<evidence type="ECO:0000256" key="4">
    <source>
        <dbReference type="ARBA" id="ARBA00022723"/>
    </source>
</evidence>
<organism evidence="16 17">
    <name type="scientific">Hucho hucho</name>
    <name type="common">huchen</name>
    <dbReference type="NCBI Taxonomy" id="62062"/>
    <lineage>
        <taxon>Eukaryota</taxon>
        <taxon>Metazoa</taxon>
        <taxon>Chordata</taxon>
        <taxon>Craniata</taxon>
        <taxon>Vertebrata</taxon>
        <taxon>Euteleostomi</taxon>
        <taxon>Actinopterygii</taxon>
        <taxon>Neopterygii</taxon>
        <taxon>Teleostei</taxon>
        <taxon>Protacanthopterygii</taxon>
        <taxon>Salmoniformes</taxon>
        <taxon>Salmonidae</taxon>
        <taxon>Salmoninae</taxon>
        <taxon>Hucho</taxon>
    </lineage>
</organism>
<feature type="domain" description="C2H2-type" evidence="15">
    <location>
        <begin position="235"/>
        <end position="262"/>
    </location>
</feature>
<protein>
    <recommendedName>
        <fullName evidence="15">C2H2-type domain-containing protein</fullName>
    </recommendedName>
</protein>
<evidence type="ECO:0000256" key="8">
    <source>
        <dbReference type="ARBA" id="ARBA00023015"/>
    </source>
</evidence>
<dbReference type="PANTHER" id="PTHR24393:SF34">
    <property type="entry name" value="PR_SET DOMAIN 13"/>
    <property type="match status" value="1"/>
</dbReference>
<dbReference type="FunFam" id="3.30.160.60:FF:001927">
    <property type="entry name" value="Zinc finger protein 1184"/>
    <property type="match status" value="1"/>
</dbReference>
<keyword evidence="10" id="KW-0804">Transcription</keyword>
<evidence type="ECO:0000313" key="16">
    <source>
        <dbReference type="Ensembl" id="ENSHHUP00000029171.1"/>
    </source>
</evidence>
<comment type="subcellular location">
    <subcellularLocation>
        <location evidence="2">Nucleus</location>
    </subcellularLocation>
</comment>
<comment type="function">
    <text evidence="1">May be involved in transcriptional regulation.</text>
</comment>
<name>A0A4W5LSE7_9TELE</name>
<reference evidence="17" key="1">
    <citation type="submission" date="2018-06" db="EMBL/GenBank/DDBJ databases">
        <title>Genome assembly of Danube salmon.</title>
        <authorList>
            <person name="Macqueen D.J."/>
            <person name="Gundappa M.K."/>
        </authorList>
    </citation>
    <scope>NUCLEOTIDE SEQUENCE [LARGE SCALE GENOMIC DNA]</scope>
</reference>
<dbReference type="FunFam" id="3.30.160.60:FF:000634">
    <property type="entry name" value="Zinc finger X-chromosomal protein"/>
    <property type="match status" value="1"/>
</dbReference>
<dbReference type="FunFam" id="3.30.160.60:FF:000534">
    <property type="entry name" value="zinc finger protein 674"/>
    <property type="match status" value="1"/>
</dbReference>
<evidence type="ECO:0000256" key="3">
    <source>
        <dbReference type="ARBA" id="ARBA00006991"/>
    </source>
</evidence>
<dbReference type="GO" id="GO:0000978">
    <property type="term" value="F:RNA polymerase II cis-regulatory region sequence-specific DNA binding"/>
    <property type="evidence" value="ECO:0007669"/>
    <property type="project" value="TreeGrafter"/>
</dbReference>
<dbReference type="GO" id="GO:0001228">
    <property type="term" value="F:DNA-binding transcription activator activity, RNA polymerase II-specific"/>
    <property type="evidence" value="ECO:0007669"/>
    <property type="project" value="TreeGrafter"/>
</dbReference>
<dbReference type="Pfam" id="PF00096">
    <property type="entry name" value="zf-C2H2"/>
    <property type="match status" value="6"/>
</dbReference>
<evidence type="ECO:0000256" key="5">
    <source>
        <dbReference type="ARBA" id="ARBA00022737"/>
    </source>
</evidence>
<evidence type="ECO:0000256" key="14">
    <source>
        <dbReference type="SAM" id="SignalP"/>
    </source>
</evidence>
<keyword evidence="9" id="KW-0238">DNA-binding</keyword>
<feature type="domain" description="C2H2-type" evidence="15">
    <location>
        <begin position="263"/>
        <end position="290"/>
    </location>
</feature>
<evidence type="ECO:0000256" key="11">
    <source>
        <dbReference type="ARBA" id="ARBA00023242"/>
    </source>
</evidence>
<feature type="domain" description="C2H2-type" evidence="15">
    <location>
        <begin position="163"/>
        <end position="190"/>
    </location>
</feature>
<dbReference type="Ensembl" id="ENSHHUT00000030386.1">
    <property type="protein sequence ID" value="ENSHHUP00000029171.1"/>
    <property type="gene ID" value="ENSHHUG00000018615.1"/>
</dbReference>
<dbReference type="Proteomes" id="UP000314982">
    <property type="component" value="Unassembled WGS sequence"/>
</dbReference>
<dbReference type="Gene3D" id="3.30.160.60">
    <property type="entry name" value="Classic Zinc Finger"/>
    <property type="match status" value="6"/>
</dbReference>
<feature type="domain" description="C2H2-type" evidence="15">
    <location>
        <begin position="65"/>
        <end position="92"/>
    </location>
</feature>
<dbReference type="GO" id="GO:0005634">
    <property type="term" value="C:nucleus"/>
    <property type="evidence" value="ECO:0007669"/>
    <property type="project" value="UniProtKB-SubCell"/>
</dbReference>
<keyword evidence="5" id="KW-0677">Repeat</keyword>
<feature type="region of interest" description="Disordered" evidence="13">
    <location>
        <begin position="114"/>
        <end position="133"/>
    </location>
</feature>
<feature type="region of interest" description="Disordered" evidence="13">
    <location>
        <begin position="39"/>
        <end position="58"/>
    </location>
</feature>
<comment type="similarity">
    <text evidence="3">Belongs to the krueppel C2H2-type zinc-finger protein family.</text>
</comment>
<evidence type="ECO:0000256" key="2">
    <source>
        <dbReference type="ARBA" id="ARBA00004123"/>
    </source>
</evidence>
<keyword evidence="4" id="KW-0479">Metal-binding</keyword>
<keyword evidence="14" id="KW-0732">Signal</keyword>
<evidence type="ECO:0000256" key="12">
    <source>
        <dbReference type="PROSITE-ProRule" id="PRU00042"/>
    </source>
</evidence>
<dbReference type="PROSITE" id="PS50157">
    <property type="entry name" value="ZINC_FINGER_C2H2_2"/>
    <property type="match status" value="6"/>
</dbReference>
<feature type="signal peptide" evidence="14">
    <location>
        <begin position="1"/>
        <end position="27"/>
    </location>
</feature>
<evidence type="ECO:0000256" key="9">
    <source>
        <dbReference type="ARBA" id="ARBA00023125"/>
    </source>
</evidence>
<dbReference type="PROSITE" id="PS00028">
    <property type="entry name" value="ZINC_FINGER_C2H2_1"/>
    <property type="match status" value="6"/>
</dbReference>
<sequence length="293" mass="32606">MEAQRTVTIGCRSTVCVLAFLASVLMCFKPCDVVIEAGESANSDPDSPGDPEQGQKPYPNPERLYLCSECGKRFTTALLLKSHMKKHSGEIHHQCSVCGKCFLRFQDLKKHQEIHKGGNNSDADSPGEPDPERPFPCSVCGKRFTAAFRLKAHMKIHSGEKPHQCSICGKAFLRPYDLKRHLVTHKGERNTRLELCYPHHSPHAFNPSNIVIETGEGTSSDPDSPGDPDQGLKPYFCSQCGKRFTAASSLKTHTMTHSGKKPHQCSVCGKCFLRYQDLKRHQVIHKGKTDPHT</sequence>
<feature type="chain" id="PRO_5021354891" description="C2H2-type domain-containing protein" evidence="14">
    <location>
        <begin position="28"/>
        <end position="293"/>
    </location>
</feature>
<keyword evidence="17" id="KW-1185">Reference proteome</keyword>
<dbReference type="GO" id="GO:0008270">
    <property type="term" value="F:zinc ion binding"/>
    <property type="evidence" value="ECO:0007669"/>
    <property type="project" value="UniProtKB-KW"/>
</dbReference>
<dbReference type="GeneTree" id="ENSGT01150000286939"/>
<evidence type="ECO:0000256" key="6">
    <source>
        <dbReference type="ARBA" id="ARBA00022771"/>
    </source>
</evidence>
<proteinExistence type="inferred from homology"/>
<evidence type="ECO:0000259" key="15">
    <source>
        <dbReference type="PROSITE" id="PS50157"/>
    </source>
</evidence>
<reference evidence="16" key="3">
    <citation type="submission" date="2025-09" db="UniProtKB">
        <authorList>
            <consortium name="Ensembl"/>
        </authorList>
    </citation>
    <scope>IDENTIFICATION</scope>
</reference>
<feature type="domain" description="C2H2-type" evidence="15">
    <location>
        <begin position="135"/>
        <end position="162"/>
    </location>
</feature>
<dbReference type="AlphaFoldDB" id="A0A4W5LSE7"/>
<dbReference type="FunFam" id="3.30.160.60:FF:000624">
    <property type="entry name" value="zinc finger protein 697"/>
    <property type="match status" value="1"/>
</dbReference>
<dbReference type="PANTHER" id="PTHR24393">
    <property type="entry name" value="ZINC FINGER PROTEIN"/>
    <property type="match status" value="1"/>
</dbReference>